<evidence type="ECO:0000313" key="2">
    <source>
        <dbReference type="EMBL" id="OHT02908.1"/>
    </source>
</evidence>
<evidence type="ECO:0000313" key="3">
    <source>
        <dbReference type="Proteomes" id="UP000179807"/>
    </source>
</evidence>
<protein>
    <submittedName>
        <fullName evidence="2">F5/8 type C domain containing protein</fullName>
    </submittedName>
</protein>
<dbReference type="Gene3D" id="3.30.710.10">
    <property type="entry name" value="Potassium Channel Kv1.1, Chain A"/>
    <property type="match status" value="1"/>
</dbReference>
<dbReference type="Proteomes" id="UP000179807">
    <property type="component" value="Unassembled WGS sequence"/>
</dbReference>
<dbReference type="InterPro" id="IPR011333">
    <property type="entry name" value="SKP1/BTB/POZ_sf"/>
</dbReference>
<feature type="coiled-coil region" evidence="1">
    <location>
        <begin position="266"/>
        <end position="343"/>
    </location>
</feature>
<proteinExistence type="predicted"/>
<sequence>MNRVVNFLVFEMTIKRKDILYTLLNVHLFNMIEEKQSSSPDEFSIIYNSTPITISKYKFALYSSKFRSIPNFQLSNSINVTGNAPISVFNEFIKAAQGESININDDTIFDLLTLCEEWETPTITQIITQYLKERADYNQICEKYTQLQNDNILSNELTDFLASNLNAVINLPSFQNYPLNTVVRILSSTNLVVDVHLLYKYIMEMFSKYGSTASVLTPYLDIRKLTFEEAKNFLNCPNLIPSCVNETLVPISIQLIQENHELQQKAEKTDQTLKLIMDRLENLEKKQSDLIVAPTIDESEFTEKIESLMKIIDLGNKRIEDLQNQIADQQKLFKEQLNELEKRAHKDVRKTNKIVNGLTRKTVGYDALFNEIKFEQANLKKGLTDITKKSSRIFNEMMMIKARQRKMKTTNIDFDGRSFNGIMKYLSDEANQNCHLAGEVEITGSTSDHNEPYQIIDMGWNDLFFTENKANQWIMFNFKERNVKVSHYTIKTHKYPNNFPHLKMWAIEGSNDGENWDELDRRAITVLNGANRFQTFPCKKKDGIYRFIRLKQTGTNAKGDFVLALTNFELFGQIYTPEEE</sequence>
<dbReference type="AlphaFoldDB" id="A0A1J4JZF3"/>
<gene>
    <name evidence="2" type="ORF">TRFO_06974</name>
</gene>
<keyword evidence="1" id="KW-0175">Coiled coil</keyword>
<evidence type="ECO:0000256" key="1">
    <source>
        <dbReference type="SAM" id="Coils"/>
    </source>
</evidence>
<comment type="caution">
    <text evidence="2">The sequence shown here is derived from an EMBL/GenBank/DDBJ whole genome shotgun (WGS) entry which is preliminary data.</text>
</comment>
<accession>A0A1J4JZF3</accession>
<keyword evidence="3" id="KW-1185">Reference proteome</keyword>
<dbReference type="EMBL" id="MLAK01000849">
    <property type="protein sequence ID" value="OHT02908.1"/>
    <property type="molecule type" value="Genomic_DNA"/>
</dbReference>
<dbReference type="InterPro" id="IPR008979">
    <property type="entry name" value="Galactose-bd-like_sf"/>
</dbReference>
<dbReference type="GeneID" id="94828123"/>
<organism evidence="2 3">
    <name type="scientific">Tritrichomonas foetus</name>
    <dbReference type="NCBI Taxonomy" id="1144522"/>
    <lineage>
        <taxon>Eukaryota</taxon>
        <taxon>Metamonada</taxon>
        <taxon>Parabasalia</taxon>
        <taxon>Tritrichomonadida</taxon>
        <taxon>Tritrichomonadidae</taxon>
        <taxon>Tritrichomonas</taxon>
    </lineage>
</organism>
<reference evidence="2" key="1">
    <citation type="submission" date="2016-10" db="EMBL/GenBank/DDBJ databases">
        <authorList>
            <person name="Benchimol M."/>
            <person name="Almeida L.G."/>
            <person name="Vasconcelos A.T."/>
            <person name="Perreira-Neves A."/>
            <person name="Rosa I.A."/>
            <person name="Tasca T."/>
            <person name="Bogo M.R."/>
            <person name="de Souza W."/>
        </authorList>
    </citation>
    <scope>NUCLEOTIDE SEQUENCE [LARGE SCALE GENOMIC DNA]</scope>
    <source>
        <strain evidence="2">K</strain>
    </source>
</reference>
<name>A0A1J4JZF3_9EUKA</name>
<dbReference type="Gene3D" id="2.60.120.260">
    <property type="entry name" value="Galactose-binding domain-like"/>
    <property type="match status" value="1"/>
</dbReference>
<dbReference type="SUPFAM" id="SSF49785">
    <property type="entry name" value="Galactose-binding domain-like"/>
    <property type="match status" value="1"/>
</dbReference>
<dbReference type="RefSeq" id="XP_068356044.1">
    <property type="nucleotide sequence ID" value="XM_068493419.1"/>
</dbReference>
<dbReference type="VEuPathDB" id="TrichDB:TRFO_06974"/>